<accession>A0A1J9U365</accession>
<gene>
    <name evidence="1" type="ORF">BAU25_12450</name>
</gene>
<reference evidence="1 2" key="1">
    <citation type="submission" date="2016-06" db="EMBL/GenBank/DDBJ databases">
        <title>First insights into the genetic diversity and population structure of in the Bacillus cereus group bacteria from diverse marine environments.</title>
        <authorList>
            <person name="Liu Y."/>
            <person name="Lai Q."/>
            <person name="Shao Z."/>
        </authorList>
    </citation>
    <scope>NUCLEOTIDE SEQUENCE [LARGE SCALE GENOMIC DNA]</scope>
    <source>
        <strain evidence="1 2">N35-10-2</strain>
    </source>
</reference>
<evidence type="ECO:0000313" key="2">
    <source>
        <dbReference type="Proteomes" id="UP000181873"/>
    </source>
</evidence>
<dbReference type="Proteomes" id="UP000181873">
    <property type="component" value="Unassembled WGS sequence"/>
</dbReference>
<sequence length="303" mass="36011">MFDVYDLDKKTRYVYEKIDFVDNNTLVQRINNYRGGDTFVDDYFYWKNVYNYDTPMNSRGLETDICNKYYLMTGKIQEIKIDNISYEFAKLKTEADIVNFAQKYGMLGIKFDDEGLQSVGSSYFEPFEIWKKTIQNFVRVLKLYKALAIGEKAAEKIEDNLLTLEASTHFEDRHYVQWYDGQPTGFSFENRELDTLSFIDIGRKVLIQSVENYINPGIEIRAAEVIDTEKSQMGFYITERRETKYLITAIYYDLWQQMNANVSIRICENPKCQLPFMKVKRQKYCCDACKQEAYRLRKEKREM</sequence>
<dbReference type="EMBL" id="MAOE01000090">
    <property type="protein sequence ID" value="OJD63635.1"/>
    <property type="molecule type" value="Genomic_DNA"/>
</dbReference>
<protein>
    <submittedName>
        <fullName evidence="1">Uncharacterized protein</fullName>
    </submittedName>
</protein>
<dbReference type="RefSeq" id="WP_071758270.1">
    <property type="nucleotide sequence ID" value="NZ_CBCSIO010000016.1"/>
</dbReference>
<dbReference type="AlphaFoldDB" id="A0A1J9U365"/>
<name>A0A1J9U365_9BACI</name>
<proteinExistence type="predicted"/>
<evidence type="ECO:0000313" key="1">
    <source>
        <dbReference type="EMBL" id="OJD63635.1"/>
    </source>
</evidence>
<organism evidence="1 2">
    <name type="scientific">Bacillus albus</name>
    <dbReference type="NCBI Taxonomy" id="2026189"/>
    <lineage>
        <taxon>Bacteria</taxon>
        <taxon>Bacillati</taxon>
        <taxon>Bacillota</taxon>
        <taxon>Bacilli</taxon>
        <taxon>Bacillales</taxon>
        <taxon>Bacillaceae</taxon>
        <taxon>Bacillus</taxon>
        <taxon>Bacillus cereus group</taxon>
    </lineage>
</organism>
<comment type="caution">
    <text evidence="1">The sequence shown here is derived from an EMBL/GenBank/DDBJ whole genome shotgun (WGS) entry which is preliminary data.</text>
</comment>